<dbReference type="PIRSF" id="PIRSF000390">
    <property type="entry name" value="PLP_StrS"/>
    <property type="match status" value="1"/>
</dbReference>
<dbReference type="InterPro" id="IPR000653">
    <property type="entry name" value="DegT/StrS_aminotransferase"/>
</dbReference>
<keyword evidence="4" id="KW-0032">Aminotransferase</keyword>
<evidence type="ECO:0000256" key="3">
    <source>
        <dbReference type="RuleBase" id="RU004508"/>
    </source>
</evidence>
<keyword evidence="5" id="KW-1185">Reference proteome</keyword>
<evidence type="ECO:0000256" key="2">
    <source>
        <dbReference type="ARBA" id="ARBA00037999"/>
    </source>
</evidence>
<dbReference type="InterPro" id="IPR015424">
    <property type="entry name" value="PyrdxlP-dep_Trfase"/>
</dbReference>
<protein>
    <submittedName>
        <fullName evidence="4">UDP-4-amino-4, 6-dideoxy-N-acetyl-beta-L-altrosamine transaminase</fullName>
        <ecNumber evidence="4">2.6.1.92</ecNumber>
    </submittedName>
</protein>
<accession>A0ABX8EWC3</accession>
<keyword evidence="1 3" id="KW-0663">Pyridoxal phosphate</keyword>
<dbReference type="GO" id="GO:0008483">
    <property type="term" value="F:transaminase activity"/>
    <property type="evidence" value="ECO:0007669"/>
    <property type="project" value="UniProtKB-KW"/>
</dbReference>
<sequence>MIPYGRQNISDDDIAAVVEVLRSEWLTQGPGIASFERAVAEVCQARHAVAVSNATAALHIACLSLDVGPGDLVWTSPNTFVASANCALYCGADIDFVDIDSQTLNLSVERLAEKLDAARQAGRLPKVVIPVHFSGRSCDMQAIAALGKEYGFRIIEDASHAVGAEHQGMPVGACQYSDITVFSFHPVKIITTGEGGMLTTNDTALAKRLVRLRTHGIAQGSDEMVSAPQGPWEYQQIELGFNYRMTNLQAALGLSQLARLSPFIARRRQLVRQYHALLADLPIVLPQASEESAWHLYPIRVAAERRLDVFSKLRAADVWVQVHYIPVHTQPYYRNLGFKAGDFPEAEHYFAEAFSLPLFYDLTDEEQQSVVDLLREALS</sequence>
<keyword evidence="4" id="KW-0808">Transferase</keyword>
<dbReference type="RefSeq" id="WP_214378846.1">
    <property type="nucleotide sequence ID" value="NZ_CP075566.1"/>
</dbReference>
<evidence type="ECO:0000313" key="4">
    <source>
        <dbReference type="EMBL" id="QVW22568.1"/>
    </source>
</evidence>
<reference evidence="4 5" key="1">
    <citation type="submission" date="2021-05" db="EMBL/GenBank/DDBJ databases">
        <title>Complete genome of the cytokinin-producing biocontrol strain Pseudomonas fluorescens G20-18.</title>
        <authorList>
            <person name="Nielsen T.K."/>
            <person name="Mekureyaw M.F."/>
            <person name="Hansen L.H."/>
            <person name="Nicolaisen M.H."/>
            <person name="Roitsch T.G."/>
            <person name="Hennessy R.C."/>
        </authorList>
    </citation>
    <scope>NUCLEOTIDE SEQUENCE [LARGE SCALE GENOMIC DNA]</scope>
    <source>
        <strain evidence="4 5">G20-18</strain>
    </source>
</reference>
<evidence type="ECO:0000313" key="5">
    <source>
        <dbReference type="Proteomes" id="UP000681155"/>
    </source>
</evidence>
<dbReference type="Gene3D" id="3.90.1150.10">
    <property type="entry name" value="Aspartate Aminotransferase, domain 1"/>
    <property type="match status" value="1"/>
</dbReference>
<evidence type="ECO:0000256" key="1">
    <source>
        <dbReference type="ARBA" id="ARBA00022898"/>
    </source>
</evidence>
<dbReference type="SUPFAM" id="SSF53383">
    <property type="entry name" value="PLP-dependent transferases"/>
    <property type="match status" value="1"/>
</dbReference>
<dbReference type="Pfam" id="PF01041">
    <property type="entry name" value="DegT_DnrJ_EryC1"/>
    <property type="match status" value="1"/>
</dbReference>
<name>A0ABX8EWC3_9PSED</name>
<comment type="similarity">
    <text evidence="2 3">Belongs to the DegT/DnrJ/EryC1 family.</text>
</comment>
<dbReference type="Proteomes" id="UP000681155">
    <property type="component" value="Chromosome"/>
</dbReference>
<dbReference type="CDD" id="cd00616">
    <property type="entry name" value="AHBA_syn"/>
    <property type="match status" value="1"/>
</dbReference>
<dbReference type="PANTHER" id="PTHR30244">
    <property type="entry name" value="TRANSAMINASE"/>
    <property type="match status" value="1"/>
</dbReference>
<dbReference type="EMBL" id="CP075566">
    <property type="protein sequence ID" value="QVW22568.1"/>
    <property type="molecule type" value="Genomic_DNA"/>
</dbReference>
<dbReference type="EC" id="2.6.1.92" evidence="4"/>
<dbReference type="InterPro" id="IPR020026">
    <property type="entry name" value="PseC"/>
</dbReference>
<dbReference type="Gene3D" id="3.40.640.10">
    <property type="entry name" value="Type I PLP-dependent aspartate aminotransferase-like (Major domain)"/>
    <property type="match status" value="1"/>
</dbReference>
<organism evidence="4 5">
    <name type="scientific">Pseudomonas hormoni</name>
    <dbReference type="NCBI Taxonomy" id="3093767"/>
    <lineage>
        <taxon>Bacteria</taxon>
        <taxon>Pseudomonadati</taxon>
        <taxon>Pseudomonadota</taxon>
        <taxon>Gammaproteobacteria</taxon>
        <taxon>Pseudomonadales</taxon>
        <taxon>Pseudomonadaceae</taxon>
        <taxon>Pseudomonas</taxon>
    </lineage>
</organism>
<dbReference type="NCBIfam" id="TIGR03588">
    <property type="entry name" value="PseC"/>
    <property type="match status" value="1"/>
</dbReference>
<dbReference type="InterPro" id="IPR015421">
    <property type="entry name" value="PyrdxlP-dep_Trfase_major"/>
</dbReference>
<proteinExistence type="inferred from homology"/>
<dbReference type="InterPro" id="IPR015422">
    <property type="entry name" value="PyrdxlP-dep_Trfase_small"/>
</dbReference>
<gene>
    <name evidence="4" type="primary">pseC</name>
    <name evidence="4" type="ORF">KJF94_22310</name>
</gene>
<dbReference type="PANTHER" id="PTHR30244:SF34">
    <property type="entry name" value="DTDP-4-AMINO-4,6-DIDEOXYGALACTOSE TRANSAMINASE"/>
    <property type="match status" value="1"/>
</dbReference>